<dbReference type="EMBL" id="MKZY01000007">
    <property type="protein sequence ID" value="OOO06629.1"/>
    <property type="molecule type" value="Genomic_DNA"/>
</dbReference>
<reference evidence="2" key="2">
    <citation type="submission" date="2023-04" db="EMBL/GenBank/DDBJ databases">
        <title>Aspergillus oryzae NBRC 4228.</title>
        <authorList>
            <person name="Ichikawa N."/>
            <person name="Sato H."/>
            <person name="Tonouchi N."/>
        </authorList>
    </citation>
    <scope>NUCLEOTIDE SEQUENCE</scope>
    <source>
        <strain evidence="2">NBRC 4228</strain>
    </source>
</reference>
<comment type="caution">
    <text evidence="3">The sequence shown here is derived from an EMBL/GenBank/DDBJ whole genome shotgun (WGS) entry which is preliminary data.</text>
</comment>
<feature type="compositionally biased region" description="Basic residues" evidence="1">
    <location>
        <begin position="456"/>
        <end position="466"/>
    </location>
</feature>
<dbReference type="VEuPathDB" id="FungiDB:AO090138000126"/>
<proteinExistence type="predicted"/>
<accession>A0A1S9DCB1</accession>
<protein>
    <submittedName>
        <fullName evidence="2">Unnamed protein product</fullName>
    </submittedName>
</protein>
<dbReference type="InterPro" id="IPR011009">
    <property type="entry name" value="Kinase-like_dom_sf"/>
</dbReference>
<feature type="compositionally biased region" description="Basic and acidic residues" evidence="1">
    <location>
        <begin position="15"/>
        <end position="76"/>
    </location>
</feature>
<evidence type="ECO:0000313" key="4">
    <source>
        <dbReference type="Proteomes" id="UP000190312"/>
    </source>
</evidence>
<dbReference type="OrthoDB" id="2156052at2759"/>
<reference evidence="3 4" key="1">
    <citation type="submission" date="2016-10" db="EMBL/GenBank/DDBJ databases">
        <title>Genome sequencing of Aspergillus oryzae BCC7051.</title>
        <authorList>
            <person name="Thammarongtham C."/>
            <person name="Vorapreeda T."/>
            <person name="Nookaew I."/>
            <person name="Srisuk T."/>
            <person name="Land M."/>
            <person name="Jeennor S."/>
            <person name="Laoteng K."/>
        </authorList>
    </citation>
    <scope>NUCLEOTIDE SEQUENCE [LARGE SCALE GENOMIC DNA]</scope>
    <source>
        <strain evidence="3 4">BCC7051</strain>
    </source>
</reference>
<sequence>MDSSSSPDYKALYLRAEEDKRKAEENQKRAEEQREREKEERQRAEQEREQEKKERRRAEESQKRAEEERDQGRERTRPTTFLELLRLCHSLFSLQLRVETPSRSTTGKIPPPTGKYCPLRLRHWEDCAARQQEVYRSICAYLEPPGKTAAQLFSPHLVLEDLGQRFGERAISSEQDLESYERFGVENYVHDIIAELCKNPAARDQFGLGDGVKFDNHANALDQTEADSSLLAESSTYRRSRPDQFCIRRVDGERNTLLTTVEYKPPHKLSVENLRAGLREMNFWEEVVQPNSIPTEESAKLSYNAAWLTGSAITQEYHVMIQEGLEYSYLTNGVALVLLRVPYDEPGTLYYHLCEPNMEIDLNDDQSFDQPLTTIARVLCLCLLCFGAPVRDQAWRNKARKQLPVWKTSFDHTRSQIPERELRQNPPSSEYSPSVSSGRTVSEYLPSSSPVESPTQRRRIPTRSRAHCAPNTMAREDSPDSDTDSAPGGRKRGFSQVTSSPSSPSVQRSARQTGTRPNEHGRYQHKAQFCTQRCLLGLQRGGTLDDCCPNVELHRQGGASNQHLIDASGLVRRIKQQLDQNLDVDCTPLGGCGASGAPFKITCTAYGYTVVGKGTTSYLWNEVKREADIYRILWRAQGRAVPVFLGTIDLAMIYFLHGAGQISHMLLMGWGGEPIHKLEDVETIRHEVSRSQKEIRSLGVLHQDLRPDNMLWNAELERVLIIDFHRSQLDSRPMKKRMRLREQHSCGAEVHGRKRLRIGQ</sequence>
<name>A0A1S9DCB1_ASPOZ</name>
<evidence type="ECO:0000313" key="2">
    <source>
        <dbReference type="EMBL" id="GMG38232.1"/>
    </source>
</evidence>
<evidence type="ECO:0000313" key="3">
    <source>
        <dbReference type="EMBL" id="OOO06629.1"/>
    </source>
</evidence>
<organism evidence="3 4">
    <name type="scientific">Aspergillus oryzae</name>
    <name type="common">Yellow koji mold</name>
    <dbReference type="NCBI Taxonomy" id="5062"/>
    <lineage>
        <taxon>Eukaryota</taxon>
        <taxon>Fungi</taxon>
        <taxon>Dikarya</taxon>
        <taxon>Ascomycota</taxon>
        <taxon>Pezizomycotina</taxon>
        <taxon>Eurotiomycetes</taxon>
        <taxon>Eurotiomycetidae</taxon>
        <taxon>Eurotiales</taxon>
        <taxon>Aspergillaceae</taxon>
        <taxon>Aspergillus</taxon>
        <taxon>Aspergillus subgen. Circumdati</taxon>
    </lineage>
</organism>
<dbReference type="Proteomes" id="UP000190312">
    <property type="component" value="Unassembled WGS sequence"/>
</dbReference>
<dbReference type="Proteomes" id="UP001165205">
    <property type="component" value="Unassembled WGS sequence"/>
</dbReference>
<dbReference type="EMBL" id="BSYA01000287">
    <property type="protein sequence ID" value="GMG38232.1"/>
    <property type="molecule type" value="Genomic_DNA"/>
</dbReference>
<dbReference type="Gene3D" id="1.10.510.10">
    <property type="entry name" value="Transferase(Phosphotransferase) domain 1"/>
    <property type="match status" value="1"/>
</dbReference>
<dbReference type="eggNOG" id="ENOG502SBNN">
    <property type="taxonomic scope" value="Eukaryota"/>
</dbReference>
<feature type="region of interest" description="Disordered" evidence="1">
    <location>
        <begin position="414"/>
        <end position="523"/>
    </location>
</feature>
<evidence type="ECO:0000256" key="1">
    <source>
        <dbReference type="SAM" id="MobiDB-lite"/>
    </source>
</evidence>
<feature type="region of interest" description="Disordered" evidence="1">
    <location>
        <begin position="1"/>
        <end position="76"/>
    </location>
</feature>
<feature type="compositionally biased region" description="Polar residues" evidence="1">
    <location>
        <begin position="445"/>
        <end position="454"/>
    </location>
</feature>
<gene>
    <name evidence="2" type="ORF">Aory04_001297000</name>
    <name evidence="3" type="ORF">OAory_01088320</name>
</gene>
<dbReference type="AlphaFoldDB" id="A0A1S9DCB1"/>
<feature type="compositionally biased region" description="Low complexity" evidence="1">
    <location>
        <begin position="426"/>
        <end position="437"/>
    </location>
</feature>
<dbReference type="SUPFAM" id="SSF56112">
    <property type="entry name" value="Protein kinase-like (PK-like)"/>
    <property type="match status" value="1"/>
</dbReference>
<feature type="compositionally biased region" description="Basic and acidic residues" evidence="1">
    <location>
        <begin position="414"/>
        <end position="423"/>
    </location>
</feature>
<feature type="compositionally biased region" description="Low complexity" evidence="1">
    <location>
        <begin position="495"/>
        <end position="509"/>
    </location>
</feature>